<dbReference type="STRING" id="1806892.AZH43_07670"/>
<evidence type="ECO:0000313" key="6">
    <source>
        <dbReference type="Proteomes" id="UP000076276"/>
    </source>
</evidence>
<organism evidence="5 6">
    <name type="scientific">Acinetobacter pragensis</name>
    <dbReference type="NCBI Taxonomy" id="1806892"/>
    <lineage>
        <taxon>Bacteria</taxon>
        <taxon>Pseudomonadati</taxon>
        <taxon>Pseudomonadota</taxon>
        <taxon>Gammaproteobacteria</taxon>
        <taxon>Moraxellales</taxon>
        <taxon>Moraxellaceae</taxon>
        <taxon>Acinetobacter</taxon>
    </lineage>
</organism>
<dbReference type="SUPFAM" id="SSF53901">
    <property type="entry name" value="Thiolase-like"/>
    <property type="match status" value="1"/>
</dbReference>
<gene>
    <name evidence="5" type="ORF">AZH43_07670</name>
</gene>
<evidence type="ECO:0000313" key="5">
    <source>
        <dbReference type="EMBL" id="KYQ72727.1"/>
    </source>
</evidence>
<dbReference type="Proteomes" id="UP000076276">
    <property type="component" value="Unassembled WGS sequence"/>
</dbReference>
<keyword evidence="3" id="KW-0012">Acyltransferase</keyword>
<dbReference type="InterPro" id="IPR020616">
    <property type="entry name" value="Thiolase_N"/>
</dbReference>
<dbReference type="Gene3D" id="3.40.47.10">
    <property type="match status" value="1"/>
</dbReference>
<keyword evidence="6" id="KW-1185">Reference proteome</keyword>
<accession>A0A151Y428</accession>
<dbReference type="EMBL" id="LUAW01000013">
    <property type="protein sequence ID" value="KYQ72727.1"/>
    <property type="molecule type" value="Genomic_DNA"/>
</dbReference>
<evidence type="ECO:0000256" key="1">
    <source>
        <dbReference type="ARBA" id="ARBA00010982"/>
    </source>
</evidence>
<proteinExistence type="inferred from homology"/>
<dbReference type="PANTHER" id="PTHR18919">
    <property type="entry name" value="ACETYL-COA C-ACYLTRANSFERASE"/>
    <property type="match status" value="1"/>
</dbReference>
<name>A0A151Y428_9GAMM</name>
<comment type="similarity">
    <text evidence="1">Belongs to the thiolase-like superfamily. Thiolase family.</text>
</comment>
<keyword evidence="2" id="KW-0808">Transferase</keyword>
<reference evidence="5 6" key="1">
    <citation type="submission" date="2016-03" db="EMBL/GenBank/DDBJ databases">
        <title>Acinetobacter genomospecies 28 strain ANC 4149.</title>
        <authorList>
            <person name="Radolfova-Krizova L."/>
            <person name="Nemec A."/>
        </authorList>
    </citation>
    <scope>NUCLEOTIDE SEQUENCE [LARGE SCALE GENOMIC DNA]</scope>
    <source>
        <strain evidence="5 6">ANC 4149</strain>
    </source>
</reference>
<dbReference type="GO" id="GO:0016747">
    <property type="term" value="F:acyltransferase activity, transferring groups other than amino-acyl groups"/>
    <property type="evidence" value="ECO:0007669"/>
    <property type="project" value="InterPro"/>
</dbReference>
<protein>
    <recommendedName>
        <fullName evidence="4">Thiolase N-terminal domain-containing protein</fullName>
    </recommendedName>
</protein>
<dbReference type="Pfam" id="PF00108">
    <property type="entry name" value="Thiolase_N"/>
    <property type="match status" value="1"/>
</dbReference>
<dbReference type="PANTHER" id="PTHR18919:SF107">
    <property type="entry name" value="ACETYL-COA ACETYLTRANSFERASE, CYTOSOLIC"/>
    <property type="match status" value="1"/>
</dbReference>
<evidence type="ECO:0000256" key="2">
    <source>
        <dbReference type="ARBA" id="ARBA00022679"/>
    </source>
</evidence>
<evidence type="ECO:0000259" key="4">
    <source>
        <dbReference type="Pfam" id="PF00108"/>
    </source>
</evidence>
<comment type="caution">
    <text evidence="5">The sequence shown here is derived from an EMBL/GenBank/DDBJ whole genome shotgun (WGS) entry which is preliminary data.</text>
</comment>
<dbReference type="InterPro" id="IPR016039">
    <property type="entry name" value="Thiolase-like"/>
</dbReference>
<evidence type="ECO:0000256" key="3">
    <source>
        <dbReference type="ARBA" id="ARBA00023315"/>
    </source>
</evidence>
<sequence length="93" mass="9859">MVNEIIHVVIPQRKGNRIVVDTDEHPCTSTSLEGLNKLKAVVKTDGLVTAGNASGINDGVAVLLIAFDKAFITTELAVTRDLALAMIKASESE</sequence>
<dbReference type="AlphaFoldDB" id="A0A151Y428"/>
<feature type="domain" description="Thiolase N-terminal" evidence="4">
    <location>
        <begin position="3"/>
        <end position="66"/>
    </location>
</feature>